<proteinExistence type="predicted"/>
<evidence type="ECO:0000256" key="1">
    <source>
        <dbReference type="ARBA" id="ARBA00022723"/>
    </source>
</evidence>
<organism evidence="4 5">
    <name type="scientific">Solihabitans fulvus</name>
    <dbReference type="NCBI Taxonomy" id="1892852"/>
    <lineage>
        <taxon>Bacteria</taxon>
        <taxon>Bacillati</taxon>
        <taxon>Actinomycetota</taxon>
        <taxon>Actinomycetes</taxon>
        <taxon>Pseudonocardiales</taxon>
        <taxon>Pseudonocardiaceae</taxon>
        <taxon>Solihabitans</taxon>
    </lineage>
</organism>
<name>A0A5B2WNZ1_9PSEU</name>
<dbReference type="RefSeq" id="WP_149854179.1">
    <property type="nucleotide sequence ID" value="NZ_VUOB01000073.1"/>
</dbReference>
<keyword evidence="1" id="KW-0479">Metal-binding</keyword>
<dbReference type="SUPFAM" id="SSF53187">
    <property type="entry name" value="Zn-dependent exopeptidases"/>
    <property type="match status" value="1"/>
</dbReference>
<evidence type="ECO:0000256" key="2">
    <source>
        <dbReference type="ARBA" id="ARBA00022801"/>
    </source>
</evidence>
<gene>
    <name evidence="4" type="ORF">F0L68_34635</name>
</gene>
<sequence length="407" mass="42787">MSSCRWHDGADHAHILAAAKEDHDSVLDLTRALIRIPSRGGIDPYDPIITLLSTWMSEHDLPVNVVHDATGAAVGLTSEVSGAVPGPLWVLDACLDSAPFGDENAWTHSPTSGITDSGWMWGRGSSDSKVAVAIFCHLAVRLAAATEHLHGTLVLLFDLDEHTGGFGGARQYFEGPDAPPEVAGVMIGYPGMDKLVVGGRGVYRVGLHVHGTSSHSGGSTATPNAIEKASHLVRELAAVKLPDGARADFPLQGKVTVTAMRGGEGYSVTPDLCTINVDVRTTPVFDDVAAASLLERVVAEVDQAWPGTQPTLIEVTTRWPAFALPADSPLRSTLIEAARAFGVDVQPKIAGPSNIGNYLAGLGIPATAGFGVAYTGLHATDERFRTDTVPTVQAIYHAALVRLLGPQ</sequence>
<keyword evidence="5" id="KW-1185">Reference proteome</keyword>
<dbReference type="SUPFAM" id="SSF55031">
    <property type="entry name" value="Bacterial exopeptidase dimerisation domain"/>
    <property type="match status" value="1"/>
</dbReference>
<dbReference type="AlphaFoldDB" id="A0A5B2WNZ1"/>
<dbReference type="Proteomes" id="UP000323454">
    <property type="component" value="Unassembled WGS sequence"/>
</dbReference>
<dbReference type="InterPro" id="IPR036264">
    <property type="entry name" value="Bact_exopeptidase_dim_dom"/>
</dbReference>
<dbReference type="InterPro" id="IPR050072">
    <property type="entry name" value="Peptidase_M20A"/>
</dbReference>
<comment type="caution">
    <text evidence="4">The sequence shown here is derived from an EMBL/GenBank/DDBJ whole genome shotgun (WGS) entry which is preliminary data.</text>
</comment>
<dbReference type="Gene3D" id="3.30.70.360">
    <property type="match status" value="1"/>
</dbReference>
<accession>A0A5B2WNZ1</accession>
<dbReference type="InterPro" id="IPR002933">
    <property type="entry name" value="Peptidase_M20"/>
</dbReference>
<dbReference type="OrthoDB" id="7055905at2"/>
<dbReference type="Pfam" id="PF01546">
    <property type="entry name" value="Peptidase_M20"/>
    <property type="match status" value="1"/>
</dbReference>
<dbReference type="PANTHER" id="PTHR43808">
    <property type="entry name" value="ACETYLORNITHINE DEACETYLASE"/>
    <property type="match status" value="1"/>
</dbReference>
<feature type="domain" description="Peptidase M20 dimerisation" evidence="3">
    <location>
        <begin position="200"/>
        <end position="301"/>
    </location>
</feature>
<evidence type="ECO:0000259" key="3">
    <source>
        <dbReference type="Pfam" id="PF07687"/>
    </source>
</evidence>
<dbReference type="EMBL" id="VUOB01000073">
    <property type="protein sequence ID" value="KAA2252724.1"/>
    <property type="molecule type" value="Genomic_DNA"/>
</dbReference>
<reference evidence="4 5" key="2">
    <citation type="submission" date="2019-09" db="EMBL/GenBank/DDBJ databases">
        <authorList>
            <person name="Jin C."/>
        </authorList>
    </citation>
    <scope>NUCLEOTIDE SEQUENCE [LARGE SCALE GENOMIC DNA]</scope>
    <source>
        <strain evidence="4 5">AN110305</strain>
    </source>
</reference>
<evidence type="ECO:0000313" key="4">
    <source>
        <dbReference type="EMBL" id="KAA2252724.1"/>
    </source>
</evidence>
<reference evidence="4 5" key="1">
    <citation type="submission" date="2019-09" db="EMBL/GenBank/DDBJ databases">
        <title>Goodfellowia gen. nov., a new genus of the Pseudonocardineae related to Actinoalloteichus, containing Goodfellowia coeruleoviolacea gen. nov., comb. nov. gen. nov., comb. nov.</title>
        <authorList>
            <person name="Labeda D."/>
        </authorList>
    </citation>
    <scope>NUCLEOTIDE SEQUENCE [LARGE SCALE GENOMIC DNA]</scope>
    <source>
        <strain evidence="4 5">AN110305</strain>
    </source>
</reference>
<dbReference type="Pfam" id="PF07687">
    <property type="entry name" value="M20_dimer"/>
    <property type="match status" value="1"/>
</dbReference>
<dbReference type="Gene3D" id="3.40.630.10">
    <property type="entry name" value="Zn peptidases"/>
    <property type="match status" value="1"/>
</dbReference>
<dbReference type="GO" id="GO:0046872">
    <property type="term" value="F:metal ion binding"/>
    <property type="evidence" value="ECO:0007669"/>
    <property type="project" value="UniProtKB-KW"/>
</dbReference>
<dbReference type="InterPro" id="IPR011650">
    <property type="entry name" value="Peptidase_M20_dimer"/>
</dbReference>
<dbReference type="GO" id="GO:0016787">
    <property type="term" value="F:hydrolase activity"/>
    <property type="evidence" value="ECO:0007669"/>
    <property type="project" value="UniProtKB-KW"/>
</dbReference>
<evidence type="ECO:0000313" key="5">
    <source>
        <dbReference type="Proteomes" id="UP000323454"/>
    </source>
</evidence>
<keyword evidence="2" id="KW-0378">Hydrolase</keyword>
<protein>
    <submittedName>
        <fullName evidence="4">M20 family metallopeptidase</fullName>
    </submittedName>
</protein>